<protein>
    <recommendedName>
        <fullName evidence="4">Peptidase S74 domain-containing protein</fullName>
    </recommendedName>
</protein>
<feature type="chain" id="PRO_5007573339" description="Peptidase S74 domain-containing protein" evidence="3">
    <location>
        <begin position="23"/>
        <end position="1303"/>
    </location>
</feature>
<dbReference type="OrthoDB" id="1002014at2"/>
<dbReference type="RefSeq" id="WP_063243234.1">
    <property type="nucleotide sequence ID" value="NZ_LUKF01000007.1"/>
</dbReference>
<sequence>MRNIVSGTLLLIMNFLALAAQASPPQLTYQGRILKADGSPLEFNNVSFQFEITSPNGQCIIYREQIDHIDMTNSGGVFDVPIGGGTQSHPVSATFKLLDSFNNSASFACDGGSTYNAASGDQRRLRVRFHDGSGWKTISPDNTIRTVPYAAYSAAAEKLGTYQANDFVLKNTVTSCPANNFLTFDGTSFSCAPVTGASGGTVTNVTSGNAYATVTNGNSTPQITVNVGTAANTVAAGNDSRFTDARTPTGNAGGDLGGTYPDPTVSKLQGVVVATTVPTSGQFFKYSGTNWAPASIAISDVTNLSSTLSNYQTTSAFNSAVGSANCGAHQTPYWNSVAGAFQCQAINVSVAGDVSGTIGAVVVNKIKGVDVDTTGLTSGQVLKYDGTKWAPANDSNAGGTVTNIATGTGLSGGPITSTGTISLANTAVTAGAYGSTTQVGTFTVDAQGRLTTAGNANIAFPVTSVATKTGAVTLDFGDIQSVATKYLTYKPNNVACSDGQVLKWIAANSRWECANDTDTSSSGTVTNIATGTGLSGGPITSTGTISLANTAVTPGSYTKANISVDAQGRITAATNGSSTVDLTTDVTGVLPIANGGTGISTGGSANQVLKWDGGTGKWAPSFVKLSELTNSTGGSAFNIAGCTASQTLNWSSITDKFECQSISIANTQVTGLGSAATKAAGTAANEVLLLDGSGRLPASALPSTLGQWQASGTKLFYDDGIIVAGGSGTAYTGTNHSFVVKGDTGQFSQFIMDRGGTLTSFYTNGTSMNMGKCVSVACGGYTNFLSVDYSTSRMDLGMGGTYQKLYLTSSGYLGVGASSPSYSVDVQSTDAFQQRLFHSSDSDYNGAALMMTRTRGTLASNTGVLSGNTIGGFYFRAHDGSGTGTTTSAIEVSATENQSTTNRGSRMTFETTSTGAATRTERMRIDGNGYVGIGNTSPTVPLDVLKSFDGFTAIRAQNSNTSVGAYAGFAAESDSAAMEVVAYSSAHSGSFGSVSAADAVAVRSWNGKPSSSMLVGTGSAVPLHLITGNAPRLTINGGGYVGIGTTSPSSDLDIMNSVNGGYIRASSQDGGFEIASGNDDTSFIDFRGSSNLAVDYHGRLRYTDSVGFSFETNASAVSRLFIRSTDGFVGVGTAAPSQLFTVNGTAYATAWNTPSDRRFKKDIRPIESALEHVLKLNGVRFNWIPESTPVAIEKVADIGVIAQETEKVFPEAVSTDANGYKSVNYAKLVSPLIESTKELYGICKASEQQLQRLSAKIEAHDRRIASLEEENEKKNNAIKELKDENADLKKRLERLEQKLGLSK</sequence>
<dbReference type="Pfam" id="PF13884">
    <property type="entry name" value="Peptidase_S74"/>
    <property type="match status" value="1"/>
</dbReference>
<feature type="coiled-coil region" evidence="1">
    <location>
        <begin position="1243"/>
        <end position="1298"/>
    </location>
</feature>
<evidence type="ECO:0000313" key="5">
    <source>
        <dbReference type="EMBL" id="KYG67636.1"/>
    </source>
</evidence>
<feature type="domain" description="Peptidase S74" evidence="4">
    <location>
        <begin position="1155"/>
        <end position="1250"/>
    </location>
</feature>
<keyword evidence="1" id="KW-0175">Coiled coil</keyword>
<accession>A0A150WT11</accession>
<comment type="caution">
    <text evidence="5">The sequence shown here is derived from an EMBL/GenBank/DDBJ whole genome shotgun (WGS) entry which is preliminary data.</text>
</comment>
<evidence type="ECO:0000256" key="2">
    <source>
        <dbReference type="SAM" id="MobiDB-lite"/>
    </source>
</evidence>
<name>A0A150WT11_BDEBC</name>
<proteinExistence type="predicted"/>
<keyword evidence="3" id="KW-0732">Signal</keyword>
<evidence type="ECO:0000256" key="3">
    <source>
        <dbReference type="SAM" id="SignalP"/>
    </source>
</evidence>
<evidence type="ECO:0000256" key="1">
    <source>
        <dbReference type="SAM" id="Coils"/>
    </source>
</evidence>
<gene>
    <name evidence="5" type="ORF">AZI85_16685</name>
</gene>
<evidence type="ECO:0000313" key="6">
    <source>
        <dbReference type="Proteomes" id="UP000075391"/>
    </source>
</evidence>
<evidence type="ECO:0000259" key="4">
    <source>
        <dbReference type="PROSITE" id="PS51688"/>
    </source>
</evidence>
<feature type="signal peptide" evidence="3">
    <location>
        <begin position="1"/>
        <end position="22"/>
    </location>
</feature>
<dbReference type="EMBL" id="LUKF01000007">
    <property type="protein sequence ID" value="KYG67636.1"/>
    <property type="molecule type" value="Genomic_DNA"/>
</dbReference>
<dbReference type="InterPro" id="IPR030392">
    <property type="entry name" value="S74_ICA"/>
</dbReference>
<dbReference type="PROSITE" id="PS51688">
    <property type="entry name" value="ICA"/>
    <property type="match status" value="1"/>
</dbReference>
<reference evidence="5 6" key="1">
    <citation type="submission" date="2016-03" db="EMBL/GenBank/DDBJ databases">
        <authorList>
            <person name="Ploux O."/>
        </authorList>
    </citation>
    <scope>NUCLEOTIDE SEQUENCE [LARGE SCALE GENOMIC DNA]</scope>
    <source>
        <strain evidence="5 6">BER2</strain>
    </source>
</reference>
<dbReference type="Proteomes" id="UP000075391">
    <property type="component" value="Unassembled WGS sequence"/>
</dbReference>
<feature type="region of interest" description="Disordered" evidence="2">
    <location>
        <begin position="240"/>
        <end position="260"/>
    </location>
</feature>
<organism evidence="5 6">
    <name type="scientific">Bdellovibrio bacteriovorus</name>
    <dbReference type="NCBI Taxonomy" id="959"/>
    <lineage>
        <taxon>Bacteria</taxon>
        <taxon>Pseudomonadati</taxon>
        <taxon>Bdellovibrionota</taxon>
        <taxon>Bdellovibrionia</taxon>
        <taxon>Bdellovibrionales</taxon>
        <taxon>Pseudobdellovibrionaceae</taxon>
        <taxon>Bdellovibrio</taxon>
    </lineage>
</organism>